<evidence type="ECO:0000313" key="3">
    <source>
        <dbReference type="Proteomes" id="UP000019478"/>
    </source>
</evidence>
<dbReference type="Proteomes" id="UP000019478">
    <property type="component" value="Unassembled WGS sequence"/>
</dbReference>
<dbReference type="OrthoDB" id="3937708at2759"/>
<proteinExistence type="predicted"/>
<accession>W9Y8C6</accession>
<evidence type="ECO:0008006" key="4">
    <source>
        <dbReference type="Google" id="ProtNLM"/>
    </source>
</evidence>
<dbReference type="STRING" id="1182542.W9Y8C6"/>
<keyword evidence="1" id="KW-0732">Signal</keyword>
<comment type="caution">
    <text evidence="2">The sequence shown here is derived from an EMBL/GenBank/DDBJ whole genome shotgun (WGS) entry which is preliminary data.</text>
</comment>
<keyword evidence="3" id="KW-1185">Reference proteome</keyword>
<sequence length="292" mass="31337">MHWISCSLYIFLALATQSAADCLSYGYDFVDGGGPYCINTTSPDFFSFGTLFYGCQPTDSQGDITPILIDPNGGEYFCSDIPTQPDGADMVATCNVTGNEVTKASMWSGDWIVIIEGLTFAWMRTFSIIAGPPVIITATPTATFTVTSTPSTTITTTMTNVFSTTLPPSTITVPSTTSTRTITTIPSQVTVYWTSTSTRTRTTRVFSKTTSTTTVTSSCRTQPPKKDPTCTIRPSKASLAASSQTLSAIPRIRRSEGQMLRPAQPRAVGPQLGQLFKRGPGNKLRGTIHVTG</sequence>
<dbReference type="EMBL" id="AMGY01000002">
    <property type="protein sequence ID" value="EXJ89107.1"/>
    <property type="molecule type" value="Genomic_DNA"/>
</dbReference>
<dbReference type="eggNOG" id="ENOG502SJFI">
    <property type="taxonomic scope" value="Eukaryota"/>
</dbReference>
<protein>
    <recommendedName>
        <fullName evidence="4">Ig-like domain-containing protein</fullName>
    </recommendedName>
</protein>
<organism evidence="2 3">
    <name type="scientific">Capronia epimyces CBS 606.96</name>
    <dbReference type="NCBI Taxonomy" id="1182542"/>
    <lineage>
        <taxon>Eukaryota</taxon>
        <taxon>Fungi</taxon>
        <taxon>Dikarya</taxon>
        <taxon>Ascomycota</taxon>
        <taxon>Pezizomycotina</taxon>
        <taxon>Eurotiomycetes</taxon>
        <taxon>Chaetothyriomycetidae</taxon>
        <taxon>Chaetothyriales</taxon>
        <taxon>Herpotrichiellaceae</taxon>
        <taxon>Capronia</taxon>
    </lineage>
</organism>
<feature type="signal peptide" evidence="1">
    <location>
        <begin position="1"/>
        <end position="20"/>
    </location>
</feature>
<evidence type="ECO:0000256" key="1">
    <source>
        <dbReference type="SAM" id="SignalP"/>
    </source>
</evidence>
<dbReference type="AlphaFoldDB" id="W9Y8C6"/>
<dbReference type="GeneID" id="19166304"/>
<dbReference type="RefSeq" id="XP_007730504.1">
    <property type="nucleotide sequence ID" value="XM_007732314.1"/>
</dbReference>
<gene>
    <name evidence="2" type="ORF">A1O3_02171</name>
</gene>
<feature type="chain" id="PRO_5004933371" description="Ig-like domain-containing protein" evidence="1">
    <location>
        <begin position="21"/>
        <end position="292"/>
    </location>
</feature>
<evidence type="ECO:0000313" key="2">
    <source>
        <dbReference type="EMBL" id="EXJ89107.1"/>
    </source>
</evidence>
<dbReference type="HOGENOM" id="CLU_056960_0_0_1"/>
<reference evidence="2 3" key="1">
    <citation type="submission" date="2013-03" db="EMBL/GenBank/DDBJ databases">
        <title>The Genome Sequence of Capronia epimyces CBS 606.96.</title>
        <authorList>
            <consortium name="The Broad Institute Genomics Platform"/>
            <person name="Cuomo C."/>
            <person name="de Hoog S."/>
            <person name="Gorbushina A."/>
            <person name="Walker B."/>
            <person name="Young S.K."/>
            <person name="Zeng Q."/>
            <person name="Gargeya S."/>
            <person name="Fitzgerald M."/>
            <person name="Haas B."/>
            <person name="Abouelleil A."/>
            <person name="Allen A.W."/>
            <person name="Alvarado L."/>
            <person name="Arachchi H.M."/>
            <person name="Berlin A.M."/>
            <person name="Chapman S.B."/>
            <person name="Gainer-Dewar J."/>
            <person name="Goldberg J."/>
            <person name="Griggs A."/>
            <person name="Gujja S."/>
            <person name="Hansen M."/>
            <person name="Howarth C."/>
            <person name="Imamovic A."/>
            <person name="Ireland A."/>
            <person name="Larimer J."/>
            <person name="McCowan C."/>
            <person name="Murphy C."/>
            <person name="Pearson M."/>
            <person name="Poon T.W."/>
            <person name="Priest M."/>
            <person name="Roberts A."/>
            <person name="Saif S."/>
            <person name="Shea T."/>
            <person name="Sisk P."/>
            <person name="Sykes S."/>
            <person name="Wortman J."/>
            <person name="Nusbaum C."/>
            <person name="Birren B."/>
        </authorList>
    </citation>
    <scope>NUCLEOTIDE SEQUENCE [LARGE SCALE GENOMIC DNA]</scope>
    <source>
        <strain evidence="2 3">CBS 606.96</strain>
    </source>
</reference>
<name>W9Y8C6_9EURO</name>